<evidence type="ECO:0000256" key="1">
    <source>
        <dbReference type="SAM" id="MobiDB-lite"/>
    </source>
</evidence>
<keyword evidence="5" id="KW-1185">Reference proteome</keyword>
<dbReference type="EMBL" id="NCSJ02000050">
    <property type="protein sequence ID" value="RFU32668.1"/>
    <property type="molecule type" value="Genomic_DNA"/>
</dbReference>
<keyword evidence="3" id="KW-0732">Signal</keyword>
<keyword evidence="2" id="KW-1133">Transmembrane helix</keyword>
<feature type="signal peptide" evidence="3">
    <location>
        <begin position="1"/>
        <end position="22"/>
    </location>
</feature>
<feature type="region of interest" description="Disordered" evidence="1">
    <location>
        <begin position="212"/>
        <end position="253"/>
    </location>
</feature>
<dbReference type="OrthoDB" id="5347452at2759"/>
<protein>
    <submittedName>
        <fullName evidence="4">Uncharacterized protein</fullName>
    </submittedName>
</protein>
<feature type="compositionally biased region" description="Low complexity" evidence="1">
    <location>
        <begin position="212"/>
        <end position="243"/>
    </location>
</feature>
<evidence type="ECO:0000313" key="5">
    <source>
        <dbReference type="Proteomes" id="UP000258309"/>
    </source>
</evidence>
<feature type="non-terminal residue" evidence="4">
    <location>
        <position position="351"/>
    </location>
</feature>
<keyword evidence="2" id="KW-0812">Transmembrane</keyword>
<feature type="compositionally biased region" description="Gly residues" evidence="1">
    <location>
        <begin position="244"/>
        <end position="253"/>
    </location>
</feature>
<name>A0A3E2HGX9_SCYLI</name>
<keyword evidence="2" id="KW-0472">Membrane</keyword>
<dbReference type="OMA" id="DYWCNDL"/>
<reference evidence="4 5" key="1">
    <citation type="submission" date="2018-05" db="EMBL/GenBank/DDBJ databases">
        <title>Draft genome sequence of Scytalidium lignicola DSM 105466, a ubiquitous saprotrophic fungus.</title>
        <authorList>
            <person name="Buettner E."/>
            <person name="Gebauer A.M."/>
            <person name="Hofrichter M."/>
            <person name="Liers C."/>
            <person name="Kellner H."/>
        </authorList>
    </citation>
    <scope>NUCLEOTIDE SEQUENCE [LARGE SCALE GENOMIC DNA]</scope>
    <source>
        <strain evidence="4 5">DSM 105466</strain>
    </source>
</reference>
<organism evidence="4 5">
    <name type="scientific">Scytalidium lignicola</name>
    <name type="common">Hyphomycete</name>
    <dbReference type="NCBI Taxonomy" id="5539"/>
    <lineage>
        <taxon>Eukaryota</taxon>
        <taxon>Fungi</taxon>
        <taxon>Dikarya</taxon>
        <taxon>Ascomycota</taxon>
        <taxon>Pezizomycotina</taxon>
        <taxon>Leotiomycetes</taxon>
        <taxon>Leotiomycetes incertae sedis</taxon>
        <taxon>Scytalidium</taxon>
    </lineage>
</organism>
<feature type="chain" id="PRO_5017822814" evidence="3">
    <location>
        <begin position="23"/>
        <end position="351"/>
    </location>
</feature>
<dbReference type="AlphaFoldDB" id="A0A3E2HGX9"/>
<sequence length="351" mass="35117">MAPKSALVVILSLFSSIIDGYAINIFPAQTSASLSQQLATSVPEPTPAASLDELRRRQETSPFDTSASQQLLAAPDGTCGYLSGSIAQPWGCQTGNCVFATRNSSQTVGSILCCDPTSGCPTQPAPTACVDYGRYNYNVTCTGSCPTDPMTLKCTSGISVYCNLLLFPTPAAATAYFCNYISTYSPLPASTTYIGQTSHSFTPTSAKFVSSTTAVPSNSSTNATAADTSTSSTSSAKATPTSSSGGGGGGGGGGTSKGVIAGAAVGGVAGGVIITILVLVILNRRRSNPAPVAEEPAAQAAPNEEKPLAPAAAAVPVAAAAAGGGTTSNSSSAGSERKPHRSSRRSSAAPY</sequence>
<evidence type="ECO:0000313" key="4">
    <source>
        <dbReference type="EMBL" id="RFU32668.1"/>
    </source>
</evidence>
<feature type="transmembrane region" description="Helical" evidence="2">
    <location>
        <begin position="259"/>
        <end position="282"/>
    </location>
</feature>
<comment type="caution">
    <text evidence="4">The sequence shown here is derived from an EMBL/GenBank/DDBJ whole genome shotgun (WGS) entry which is preliminary data.</text>
</comment>
<dbReference type="Proteomes" id="UP000258309">
    <property type="component" value="Unassembled WGS sequence"/>
</dbReference>
<gene>
    <name evidence="4" type="ORF">B7463_g3642</name>
</gene>
<evidence type="ECO:0000256" key="3">
    <source>
        <dbReference type="SAM" id="SignalP"/>
    </source>
</evidence>
<feature type="compositionally biased region" description="Low complexity" evidence="1">
    <location>
        <begin position="317"/>
        <end position="334"/>
    </location>
</feature>
<proteinExistence type="predicted"/>
<accession>A0A3E2HGX9</accession>
<feature type="non-terminal residue" evidence="4">
    <location>
        <position position="1"/>
    </location>
</feature>
<evidence type="ECO:0000256" key="2">
    <source>
        <dbReference type="SAM" id="Phobius"/>
    </source>
</evidence>
<feature type="region of interest" description="Disordered" evidence="1">
    <location>
        <begin position="317"/>
        <end position="351"/>
    </location>
</feature>
<feature type="region of interest" description="Disordered" evidence="1">
    <location>
        <begin position="293"/>
        <end position="312"/>
    </location>
</feature>